<keyword evidence="7" id="KW-1278">Translocase</keyword>
<evidence type="ECO:0000259" key="11">
    <source>
        <dbReference type="PROSITE" id="PS50846"/>
    </source>
</evidence>
<dbReference type="PANTHER" id="PTHR43520:SF8">
    <property type="entry name" value="P-TYPE CU(+) TRANSPORTER"/>
    <property type="match status" value="1"/>
</dbReference>
<feature type="transmembrane region" description="Helical" evidence="10">
    <location>
        <begin position="381"/>
        <end position="407"/>
    </location>
</feature>
<evidence type="ECO:0000313" key="12">
    <source>
        <dbReference type="EMBL" id="UWQ44044.1"/>
    </source>
</evidence>
<dbReference type="NCBIfam" id="TIGR01511">
    <property type="entry name" value="ATPase-IB1_Cu"/>
    <property type="match status" value="1"/>
</dbReference>
<dbReference type="InterPro" id="IPR044492">
    <property type="entry name" value="P_typ_ATPase_HD_dom"/>
</dbReference>
<evidence type="ECO:0000256" key="2">
    <source>
        <dbReference type="ARBA" id="ARBA00006024"/>
    </source>
</evidence>
<keyword evidence="8 10" id="KW-1133">Transmembrane helix</keyword>
<dbReference type="Proteomes" id="UP001058514">
    <property type="component" value="Plasmid unnamed6"/>
</dbReference>
<organism evidence="12 13">
    <name type="scientific">Leisingera aquaemixtae</name>
    <dbReference type="NCBI Taxonomy" id="1396826"/>
    <lineage>
        <taxon>Bacteria</taxon>
        <taxon>Pseudomonadati</taxon>
        <taxon>Pseudomonadota</taxon>
        <taxon>Alphaproteobacteria</taxon>
        <taxon>Rhodobacterales</taxon>
        <taxon>Roseobacteraceae</taxon>
        <taxon>Leisingera</taxon>
    </lineage>
</organism>
<dbReference type="EMBL" id="CP081057">
    <property type="protein sequence ID" value="UWQ44044.1"/>
    <property type="molecule type" value="Genomic_DNA"/>
</dbReference>
<reference evidence="12" key="1">
    <citation type="submission" date="2021-08" db="EMBL/GenBank/DDBJ databases">
        <authorList>
            <person name="Nwanade C."/>
            <person name="Wang M."/>
            <person name="Masoudi A."/>
            <person name="Yu Z."/>
            <person name="Liu J."/>
        </authorList>
    </citation>
    <scope>NUCLEOTIDE SEQUENCE</scope>
    <source>
        <strain evidence="12">S166</strain>
        <plasmid evidence="12">unnamed6</plasmid>
    </source>
</reference>
<keyword evidence="6 10" id="KW-0067">ATP-binding</keyword>
<gene>
    <name evidence="12" type="ORF">K3718_21365</name>
</gene>
<dbReference type="Gene3D" id="3.40.50.1000">
    <property type="entry name" value="HAD superfamily/HAD-like"/>
    <property type="match status" value="1"/>
</dbReference>
<dbReference type="InterPro" id="IPR023214">
    <property type="entry name" value="HAD_sf"/>
</dbReference>
<keyword evidence="3 10" id="KW-0812">Transmembrane</keyword>
<dbReference type="InterPro" id="IPR008250">
    <property type="entry name" value="ATPase_P-typ_transduc_dom_A_sf"/>
</dbReference>
<dbReference type="SFLD" id="SFLDS00003">
    <property type="entry name" value="Haloacid_Dehalogenase"/>
    <property type="match status" value="1"/>
</dbReference>
<dbReference type="InterPro" id="IPR023299">
    <property type="entry name" value="ATPase_P-typ_cyto_dom_N"/>
</dbReference>
<dbReference type="SFLD" id="SFLDG00002">
    <property type="entry name" value="C1.7:_P-type_atpase_like"/>
    <property type="match status" value="1"/>
</dbReference>
<dbReference type="SFLD" id="SFLDF00027">
    <property type="entry name" value="p-type_atpase"/>
    <property type="match status" value="1"/>
</dbReference>
<keyword evidence="5 10" id="KW-0547">Nucleotide-binding</keyword>
<dbReference type="Gene3D" id="3.40.1110.10">
    <property type="entry name" value="Calcium-transporting ATPase, cytoplasmic domain N"/>
    <property type="match status" value="1"/>
</dbReference>
<dbReference type="InterPro" id="IPR006121">
    <property type="entry name" value="HMA_dom"/>
</dbReference>
<dbReference type="Gene3D" id="2.70.150.10">
    <property type="entry name" value="Calcium-transporting ATPase, cytoplasmic transduction domain A"/>
    <property type="match status" value="1"/>
</dbReference>
<evidence type="ECO:0000256" key="1">
    <source>
        <dbReference type="ARBA" id="ARBA00004127"/>
    </source>
</evidence>
<dbReference type="NCBIfam" id="TIGR01525">
    <property type="entry name" value="ATPase-IB_hvy"/>
    <property type="match status" value="1"/>
</dbReference>
<dbReference type="Pfam" id="PF00403">
    <property type="entry name" value="HMA"/>
    <property type="match status" value="2"/>
</dbReference>
<dbReference type="PROSITE" id="PS50846">
    <property type="entry name" value="HMA_2"/>
    <property type="match status" value="2"/>
</dbReference>
<dbReference type="Gene3D" id="3.30.70.100">
    <property type="match status" value="2"/>
</dbReference>
<evidence type="ECO:0000256" key="8">
    <source>
        <dbReference type="ARBA" id="ARBA00022989"/>
    </source>
</evidence>
<dbReference type="PRINTS" id="PR00119">
    <property type="entry name" value="CATATPASE"/>
</dbReference>
<dbReference type="InterPro" id="IPR036412">
    <property type="entry name" value="HAD-like_sf"/>
</dbReference>
<dbReference type="InterPro" id="IPR001757">
    <property type="entry name" value="P_typ_ATPase"/>
</dbReference>
<geneLocation type="plasmid" evidence="12 13">
    <name>unnamed6</name>
</geneLocation>
<sequence>MTTATPASGTLQLKIGGMSCSFCANSITSALRRDKGVKEAHVSLAHEEVLIRFAPDQTDETRIKRTLTDLGFTIRDPRKVSAYDEQKRAIREEAADLAMAAAAALVLFAAMAAMWLGWWQMRDWHVWTAWAIATFVFLWNGRRITRMAWGAAKRGITNQHVLLSVGAIGAYIGGLLGAPMPWFDWYGFVGFPAVDFFGVVVFLTAYHLLSGWVSLIVRTKASESVRRLLSMQPPVANVIRDGTEREVSIEEVFVGDHVRVRPGERVPVDGRVLSGESAVDEAIVTGESVPVEKVKGAEVIGGSINQTGALLVEATRIGEDSFLHQVARHVEEAKAMKPGIVVLVDRVLKRYVPAVLAVSLAALVFWGLAPDNWSREPHWVRAIYAAVTVMVMGYPCALGMATPLALIRGGGIAATRGILIRSGEAFQILKDITYVVFDKTGTLTEGKPRLVEVIPLNGFERDRALVLAAAAEEQSEHPLAKAIVTSAQEEGVTWREAKDFHSVTGGGVFARVEELSVLVGTARHLRGHGVDTNTAEAALVEQEAQAHTAVLLAVNGAPAAVLALADTLKPDAAAAIAALHEQGIDTLLVTGDNRRTAEAIAEQAGRVEVRAEVLPQEKAGLVRELQASGARIAMVGDGINDAPALTQADVGIAIGAGTDIAIESSDVVLTGGRVGAVGEAVRIGAISYRKTVQNLWLAFFFNGLGVPLATTGLVHPSWAMIAMALSVSAVLANSFGGRLFDKRPAPIHAPSRKADTMQKTATLSVPSIHCQGCVDTIAAGLGLTPGIVEVSGDPEAKTVRIIYDPGEVAPDMLPEAIRRLGHKVDGKVSQ</sequence>
<feature type="transmembrane region" description="Helical" evidence="10">
    <location>
        <begin position="161"/>
        <end position="182"/>
    </location>
</feature>
<keyword evidence="9 10" id="KW-0472">Membrane</keyword>
<proteinExistence type="inferred from homology"/>
<dbReference type="InterPro" id="IPR027256">
    <property type="entry name" value="P-typ_ATPase_IB"/>
</dbReference>
<dbReference type="Pfam" id="PF00702">
    <property type="entry name" value="Hydrolase"/>
    <property type="match status" value="1"/>
</dbReference>
<dbReference type="SUPFAM" id="SSF81653">
    <property type="entry name" value="Calcium ATPase, transduction domain A"/>
    <property type="match status" value="1"/>
</dbReference>
<feature type="transmembrane region" description="Helical" evidence="10">
    <location>
        <begin position="124"/>
        <end position="141"/>
    </location>
</feature>
<dbReference type="InterPro" id="IPR059000">
    <property type="entry name" value="ATPase_P-type_domA"/>
</dbReference>
<feature type="transmembrane region" description="Helical" evidence="10">
    <location>
        <begin position="97"/>
        <end position="118"/>
    </location>
</feature>
<comment type="subcellular location">
    <subcellularLocation>
        <location evidence="10">Cell membrane</location>
    </subcellularLocation>
    <subcellularLocation>
        <location evidence="1">Endomembrane system</location>
        <topology evidence="1">Multi-pass membrane protein</topology>
    </subcellularLocation>
</comment>
<name>A0ABY5WRR0_9RHOB</name>
<keyword evidence="12" id="KW-0614">Plasmid</keyword>
<dbReference type="NCBIfam" id="TIGR01494">
    <property type="entry name" value="ATPase_P-type"/>
    <property type="match status" value="1"/>
</dbReference>
<dbReference type="SUPFAM" id="SSF55008">
    <property type="entry name" value="HMA, heavy metal-associated domain"/>
    <property type="match status" value="2"/>
</dbReference>
<protein>
    <submittedName>
        <fullName evidence="12">Heavy metal translocating P-type ATPase</fullName>
    </submittedName>
</protein>
<dbReference type="InterPro" id="IPR018303">
    <property type="entry name" value="ATPase_P-typ_P_site"/>
</dbReference>
<keyword evidence="13" id="KW-1185">Reference proteome</keyword>
<accession>A0ABY5WRR0</accession>
<evidence type="ECO:0000313" key="13">
    <source>
        <dbReference type="Proteomes" id="UP001058514"/>
    </source>
</evidence>
<evidence type="ECO:0000256" key="3">
    <source>
        <dbReference type="ARBA" id="ARBA00022692"/>
    </source>
</evidence>
<evidence type="ECO:0000256" key="9">
    <source>
        <dbReference type="ARBA" id="ARBA00023136"/>
    </source>
</evidence>
<dbReference type="InterPro" id="IPR023298">
    <property type="entry name" value="ATPase_P-typ_TM_dom_sf"/>
</dbReference>
<feature type="domain" description="HMA" evidence="11">
    <location>
        <begin position="9"/>
        <end position="75"/>
    </location>
</feature>
<feature type="transmembrane region" description="Helical" evidence="10">
    <location>
        <begin position="351"/>
        <end position="369"/>
    </location>
</feature>
<comment type="similarity">
    <text evidence="2 10">Belongs to the cation transport ATPase (P-type) (TC 3.A.3) family. Type IB subfamily.</text>
</comment>
<evidence type="ECO:0000256" key="5">
    <source>
        <dbReference type="ARBA" id="ARBA00022741"/>
    </source>
</evidence>
<evidence type="ECO:0000256" key="7">
    <source>
        <dbReference type="ARBA" id="ARBA00022967"/>
    </source>
</evidence>
<dbReference type="PANTHER" id="PTHR43520">
    <property type="entry name" value="ATP7, ISOFORM B"/>
    <property type="match status" value="1"/>
</dbReference>
<feature type="transmembrane region" description="Helical" evidence="10">
    <location>
        <begin position="695"/>
        <end position="714"/>
    </location>
</feature>
<dbReference type="PROSITE" id="PS00154">
    <property type="entry name" value="ATPASE_E1_E2"/>
    <property type="match status" value="1"/>
</dbReference>
<feature type="transmembrane region" description="Helical" evidence="10">
    <location>
        <begin position="194"/>
        <end position="217"/>
    </location>
</feature>
<dbReference type="RefSeq" id="WP_259966456.1">
    <property type="nucleotide sequence ID" value="NZ_CP081057.1"/>
</dbReference>
<dbReference type="InterPro" id="IPR036163">
    <property type="entry name" value="HMA_dom_sf"/>
</dbReference>
<dbReference type="SUPFAM" id="SSF56784">
    <property type="entry name" value="HAD-like"/>
    <property type="match status" value="1"/>
</dbReference>
<dbReference type="Pfam" id="PF00122">
    <property type="entry name" value="E1-E2_ATPase"/>
    <property type="match status" value="1"/>
</dbReference>
<dbReference type="SUPFAM" id="SSF81665">
    <property type="entry name" value="Calcium ATPase, transmembrane domain M"/>
    <property type="match status" value="1"/>
</dbReference>
<feature type="domain" description="HMA" evidence="11">
    <location>
        <begin position="759"/>
        <end position="825"/>
    </location>
</feature>
<keyword evidence="10" id="KW-1003">Cell membrane</keyword>
<feature type="transmembrane region" description="Helical" evidence="10">
    <location>
        <begin position="720"/>
        <end position="740"/>
    </location>
</feature>
<evidence type="ECO:0000256" key="6">
    <source>
        <dbReference type="ARBA" id="ARBA00022840"/>
    </source>
</evidence>
<evidence type="ECO:0000256" key="10">
    <source>
        <dbReference type="RuleBase" id="RU362081"/>
    </source>
</evidence>
<keyword evidence="4 10" id="KW-0479">Metal-binding</keyword>
<dbReference type="CDD" id="cd00371">
    <property type="entry name" value="HMA"/>
    <property type="match status" value="2"/>
</dbReference>
<evidence type="ECO:0000256" key="4">
    <source>
        <dbReference type="ARBA" id="ARBA00022723"/>
    </source>
</evidence>